<dbReference type="OrthoDB" id="303107at2759"/>
<feature type="compositionally biased region" description="Basic and acidic residues" evidence="1">
    <location>
        <begin position="730"/>
        <end position="751"/>
    </location>
</feature>
<keyword evidence="3" id="KW-1185">Reference proteome</keyword>
<organism evidence="2 3">
    <name type="scientific">Naumovozyma dairenensis (strain ATCC 10597 / BCRC 20456 / CBS 421 / NBRC 0211 / NRRL Y-12639)</name>
    <name type="common">Saccharomyces dairenensis</name>
    <dbReference type="NCBI Taxonomy" id="1071378"/>
    <lineage>
        <taxon>Eukaryota</taxon>
        <taxon>Fungi</taxon>
        <taxon>Dikarya</taxon>
        <taxon>Ascomycota</taxon>
        <taxon>Saccharomycotina</taxon>
        <taxon>Saccharomycetes</taxon>
        <taxon>Saccharomycetales</taxon>
        <taxon>Saccharomycetaceae</taxon>
        <taxon>Naumovozyma</taxon>
    </lineage>
</organism>
<dbReference type="AlphaFoldDB" id="G0W630"/>
<dbReference type="GeneID" id="11498572"/>
<dbReference type="GO" id="GO:0031491">
    <property type="term" value="F:nucleosome binding"/>
    <property type="evidence" value="ECO:0007669"/>
    <property type="project" value="EnsemblFungi"/>
</dbReference>
<dbReference type="RefSeq" id="XP_003668484.1">
    <property type="nucleotide sequence ID" value="XM_003668436.1"/>
</dbReference>
<proteinExistence type="predicted"/>
<feature type="region of interest" description="Disordered" evidence="1">
    <location>
        <begin position="663"/>
        <end position="688"/>
    </location>
</feature>
<evidence type="ECO:0000313" key="2">
    <source>
        <dbReference type="EMBL" id="CCD23241.1"/>
    </source>
</evidence>
<dbReference type="eggNOG" id="ENOG502QPXN">
    <property type="taxonomic scope" value="Eukaryota"/>
</dbReference>
<feature type="region of interest" description="Disordered" evidence="1">
    <location>
        <begin position="728"/>
        <end position="752"/>
    </location>
</feature>
<dbReference type="GO" id="GO:0006338">
    <property type="term" value="P:chromatin remodeling"/>
    <property type="evidence" value="ECO:0007669"/>
    <property type="project" value="EnsemblFungi"/>
</dbReference>
<dbReference type="HOGENOM" id="CLU_016629_0_0_1"/>
<feature type="compositionally biased region" description="Basic and acidic residues" evidence="1">
    <location>
        <begin position="675"/>
        <end position="688"/>
    </location>
</feature>
<dbReference type="Proteomes" id="UP000000689">
    <property type="component" value="Chromosome 2"/>
</dbReference>
<dbReference type="STRING" id="1071378.G0W630"/>
<evidence type="ECO:0000256" key="1">
    <source>
        <dbReference type="SAM" id="MobiDB-lite"/>
    </source>
</evidence>
<feature type="compositionally biased region" description="Polar residues" evidence="1">
    <location>
        <begin position="12"/>
        <end position="22"/>
    </location>
</feature>
<dbReference type="OMA" id="WQHWECQ"/>
<reference evidence="2 3" key="1">
    <citation type="journal article" date="2011" name="Proc. Natl. Acad. Sci. U.S.A.">
        <title>Evolutionary erosion of yeast sex chromosomes by mating-type switching accidents.</title>
        <authorList>
            <person name="Gordon J.L."/>
            <person name="Armisen D."/>
            <person name="Proux-Wera E."/>
            <person name="Oheigeartaigh S.S."/>
            <person name="Byrne K.P."/>
            <person name="Wolfe K.H."/>
        </authorList>
    </citation>
    <scope>NUCLEOTIDE SEQUENCE [LARGE SCALE GENOMIC DNA]</scope>
    <source>
        <strain evidence="3">ATCC 10597 / BCRC 20456 / CBS 421 / NBRC 0211 / NRRL Y-12639</strain>
    </source>
</reference>
<gene>
    <name evidence="2" type="primary">NDAI0B02060</name>
    <name evidence="2" type="ordered locus">NDAI_0B02060</name>
</gene>
<accession>G0W630</accession>
<dbReference type="EMBL" id="HE580268">
    <property type="protein sequence ID" value="CCD23241.1"/>
    <property type="molecule type" value="Genomic_DNA"/>
</dbReference>
<dbReference type="GO" id="GO:0036437">
    <property type="term" value="C:Isw1b complex"/>
    <property type="evidence" value="ECO:0007669"/>
    <property type="project" value="EnsemblFungi"/>
</dbReference>
<name>G0W630_NAUDC</name>
<dbReference type="GO" id="GO:0003677">
    <property type="term" value="F:DNA binding"/>
    <property type="evidence" value="ECO:0007669"/>
    <property type="project" value="EnsemblFungi"/>
</dbReference>
<feature type="region of interest" description="Disordered" evidence="1">
    <location>
        <begin position="866"/>
        <end position="915"/>
    </location>
</feature>
<evidence type="ECO:0000313" key="3">
    <source>
        <dbReference type="Proteomes" id="UP000000689"/>
    </source>
</evidence>
<feature type="compositionally biased region" description="Low complexity" evidence="1">
    <location>
        <begin position="877"/>
        <end position="903"/>
    </location>
</feature>
<feature type="region of interest" description="Disordered" evidence="1">
    <location>
        <begin position="1"/>
        <end position="25"/>
    </location>
</feature>
<dbReference type="GO" id="GO:0016887">
    <property type="term" value="F:ATP hydrolysis activity"/>
    <property type="evidence" value="ECO:0007669"/>
    <property type="project" value="EnsemblFungi"/>
</dbReference>
<dbReference type="InterPro" id="IPR013083">
    <property type="entry name" value="Znf_RING/FYVE/PHD"/>
</dbReference>
<protein>
    <submittedName>
        <fullName evidence="2">Uncharacterized protein</fullName>
    </submittedName>
</protein>
<sequence length="915" mass="105313">MKRTRTLRRNTGESTPTSSVTTFDKETSIKDDEEAPWKEYVDEHTSALWSKIPRTALQSAQDFIVLNFPELFQSWHYHYVVAWLYNVCESYTTLSHQLEGSSGPKFLWKNIKFDEFIFLHDLKKCASMTKDDDKSADFQDYASNRTQAVNKSTGNEDQESDNLYLKIKHQLLRQLANNKNTELRNFNGIVELNLKNSVYKDQMSTLLSMDFDLLPLHDKFTIFFYMIKIIEMKNMVFKNYMANNMHLFEFPRYIVDDTTSILALPNNGVLIQEKVTKKKLVPKLDIPLKLKNCTIRNGASESVDLIHVDYSQEINAYLSSIDIEFKILTYNWDTFLQYWGMHEKKKRGNKDIAHFVEDLIPVYVDHQVYSSKLIQQREKEKSMAELVTRRKRSSRLVAREEESKKKEIEHDWYEKLDERDHFNKHRTRMVNTQKKKLQTIIWNQLWQLFEEDLKLEKIKRRNTPDIQMHPISSIAYRTQSEYEGLNPVDIEVLEVGSRFNSRLIDIKPRSSVTFTFEKDPNYIHELPDEYCIHERDLEQINSYGLETDISAPDNKDWIFQCSCEEDPVNPTVVSVVEDLVDPNLINKPLICCDVCFKWQHWDCQSKTTINFISLAAQNNNIVTTGKKKDKKQQQTDMPLNVLSQRDFGIALLGEPEIYTGRNRRSTRQQHGDNVVTKEEQHTTMRPTDKRKPFGSCSIFVCGWCLAKLETEMRDSFVPELKALRISKKNKHDDRERRKRAKEEKRRQEELTTMHANPLDQKHPDIDAAASHVDQPVNLLANHSLTSNDGSNTEQPTNFDNIKNNNTAVTSVPNAVKNQGPIRSLLKDGVLASGTQRVIAQLNEGYNFAAQDEGTSIPPVSASLHTLPVVNGENNGKAPSIPSSSISSGAPAPVPGAPAASSVSQRDESSLSSPTF</sequence>
<dbReference type="Gene3D" id="3.30.40.10">
    <property type="entry name" value="Zinc/RING finger domain, C3HC4 (zinc finger)"/>
    <property type="match status" value="1"/>
</dbReference>
<dbReference type="KEGG" id="ndi:NDAI_0B02060"/>